<evidence type="ECO:0000313" key="3">
    <source>
        <dbReference type="Proteomes" id="UP000516093"/>
    </source>
</evidence>
<accession>A0A7H0GZT0</accession>
<dbReference type="Proteomes" id="UP000516093">
    <property type="component" value="Chromosome"/>
</dbReference>
<evidence type="ECO:0000313" key="2">
    <source>
        <dbReference type="EMBL" id="QNP53796.1"/>
    </source>
</evidence>
<evidence type="ECO:0008006" key="4">
    <source>
        <dbReference type="Google" id="ProtNLM"/>
    </source>
</evidence>
<proteinExistence type="predicted"/>
<evidence type="ECO:0000256" key="1">
    <source>
        <dbReference type="SAM" id="SignalP"/>
    </source>
</evidence>
<keyword evidence="3" id="KW-1185">Reference proteome</keyword>
<feature type="signal peptide" evidence="1">
    <location>
        <begin position="1"/>
        <end position="19"/>
    </location>
</feature>
<feature type="chain" id="PRO_5028883571" description="PEP-CTERM sorting domain-containing protein" evidence="1">
    <location>
        <begin position="20"/>
        <end position="102"/>
    </location>
</feature>
<sequence>MRAFILGLIPLVFSIAANAQLVESFADGNLNQNPTWAGDEGSFQVSGEQLQSNGPATTGTTLQLVTASTAASGVTWEFYANLRLATSGAIWPMSGSWPIRPA</sequence>
<dbReference type="AlphaFoldDB" id="A0A7H0GZT0"/>
<keyword evidence="1" id="KW-0732">Signal</keyword>
<dbReference type="EMBL" id="CP060784">
    <property type="protein sequence ID" value="QNP53796.1"/>
    <property type="molecule type" value="Genomic_DNA"/>
</dbReference>
<gene>
    <name evidence="2" type="ORF">H9L05_09805</name>
</gene>
<dbReference type="KEGG" id="hqi:H9L05_09805"/>
<dbReference type="RefSeq" id="WP_187734001.1">
    <property type="nucleotide sequence ID" value="NZ_CP060784.1"/>
</dbReference>
<reference evidence="2 3" key="1">
    <citation type="submission" date="2020-08" db="EMBL/GenBank/DDBJ databases">
        <title>Genome sequence of Hymenobacter qilianensis JCM 19763T.</title>
        <authorList>
            <person name="Hyun D.-W."/>
            <person name="Bae J.-W."/>
        </authorList>
    </citation>
    <scope>NUCLEOTIDE SEQUENCE [LARGE SCALE GENOMIC DNA]</scope>
    <source>
        <strain evidence="2 3">JCM 19763</strain>
    </source>
</reference>
<protein>
    <recommendedName>
        <fullName evidence="4">PEP-CTERM sorting domain-containing protein</fullName>
    </recommendedName>
</protein>
<organism evidence="2 3">
    <name type="scientific">Hymenobacter qilianensis</name>
    <dbReference type="NCBI Taxonomy" id="1385715"/>
    <lineage>
        <taxon>Bacteria</taxon>
        <taxon>Pseudomonadati</taxon>
        <taxon>Bacteroidota</taxon>
        <taxon>Cytophagia</taxon>
        <taxon>Cytophagales</taxon>
        <taxon>Hymenobacteraceae</taxon>
        <taxon>Hymenobacter</taxon>
    </lineage>
</organism>
<name>A0A7H0GZT0_9BACT</name>